<dbReference type="AlphaFoldDB" id="A0A9W8YKL3"/>
<evidence type="ECO:0000256" key="1">
    <source>
        <dbReference type="SAM" id="MobiDB-lite"/>
    </source>
</evidence>
<proteinExistence type="predicted"/>
<keyword evidence="2" id="KW-0472">Membrane</keyword>
<evidence type="ECO:0000313" key="3">
    <source>
        <dbReference type="EMBL" id="KAJ4387245.1"/>
    </source>
</evidence>
<gene>
    <name evidence="3" type="ORF">N0V93_007834</name>
</gene>
<keyword evidence="4" id="KW-1185">Reference proteome</keyword>
<feature type="region of interest" description="Disordered" evidence="1">
    <location>
        <begin position="1"/>
        <end position="25"/>
    </location>
</feature>
<dbReference type="EMBL" id="JAPEVB010000005">
    <property type="protein sequence ID" value="KAJ4387245.1"/>
    <property type="molecule type" value="Genomic_DNA"/>
</dbReference>
<name>A0A9W8YKL3_9PEZI</name>
<dbReference type="OrthoDB" id="5240110at2759"/>
<evidence type="ECO:0000313" key="4">
    <source>
        <dbReference type="Proteomes" id="UP001140453"/>
    </source>
</evidence>
<feature type="transmembrane region" description="Helical" evidence="2">
    <location>
        <begin position="165"/>
        <end position="183"/>
    </location>
</feature>
<organism evidence="3 4">
    <name type="scientific">Gnomoniopsis smithogilvyi</name>
    <dbReference type="NCBI Taxonomy" id="1191159"/>
    <lineage>
        <taxon>Eukaryota</taxon>
        <taxon>Fungi</taxon>
        <taxon>Dikarya</taxon>
        <taxon>Ascomycota</taxon>
        <taxon>Pezizomycotina</taxon>
        <taxon>Sordariomycetes</taxon>
        <taxon>Sordariomycetidae</taxon>
        <taxon>Diaporthales</taxon>
        <taxon>Gnomoniaceae</taxon>
        <taxon>Gnomoniopsis</taxon>
    </lineage>
</organism>
<sequence length="252" mass="27833">MPKMIRPPTMLRRRPFPGSLSPRTFSTTTPSLSALFNLNGLAHSRESQYLSKERGIPRTEYSSNIHLIRSSEVDPFPNAPGASKHANPEGRHLPQRRGARQATVIASGKANETFSQNNDGVSYQAQNAIEELKIQLRAVLDENARLRAAAIENTTGTQGSISREMLRVLVFLVGSYGLVAFFWPAALPKYTSTEPDEKNIVESNAASLAQIEPAEASIKFSSDSEAVLVPRKHLHEPQRSRKSQNALSFLWA</sequence>
<keyword evidence="2" id="KW-0812">Transmembrane</keyword>
<evidence type="ECO:0000256" key="2">
    <source>
        <dbReference type="SAM" id="Phobius"/>
    </source>
</evidence>
<keyword evidence="2" id="KW-1133">Transmembrane helix</keyword>
<protein>
    <submittedName>
        <fullName evidence="3">Uncharacterized protein</fullName>
    </submittedName>
</protein>
<feature type="region of interest" description="Disordered" evidence="1">
    <location>
        <begin position="75"/>
        <end position="101"/>
    </location>
</feature>
<dbReference type="Proteomes" id="UP001140453">
    <property type="component" value="Unassembled WGS sequence"/>
</dbReference>
<accession>A0A9W8YKL3</accession>
<reference evidence="3" key="1">
    <citation type="submission" date="2022-10" db="EMBL/GenBank/DDBJ databases">
        <title>Tapping the CABI collections for fungal endophytes: first genome assemblies for Collariella, Neodidymelliopsis, Ascochyta clinopodiicola, Didymella pomorum, Didymosphaeria variabile, Neocosmospora piperis and Neocucurbitaria cava.</title>
        <authorList>
            <person name="Hill R."/>
        </authorList>
    </citation>
    <scope>NUCLEOTIDE SEQUENCE</scope>
    <source>
        <strain evidence="3">IMI 355082</strain>
    </source>
</reference>
<comment type="caution">
    <text evidence="3">The sequence shown here is derived from an EMBL/GenBank/DDBJ whole genome shotgun (WGS) entry which is preliminary data.</text>
</comment>